<name>A0AA44C7G9_9GAMM</name>
<evidence type="ECO:0000256" key="1">
    <source>
        <dbReference type="SAM" id="MobiDB-lite"/>
    </source>
</evidence>
<accession>A0AA44C7G9</accession>
<feature type="compositionally biased region" description="Basic and acidic residues" evidence="1">
    <location>
        <begin position="396"/>
        <end position="408"/>
    </location>
</feature>
<proteinExistence type="predicted"/>
<sequence length="481" mass="52911">MKKQAITLSTLLLLHGCSGNEVKPSPPPARAMSDYDINTIYPPREDLFIGDIYANIYTPNCNATLDNNECTFTSIRIARIPIDNISKMIPNQHDNTQPLAPEENGCQLKEIKETDQEDDTKKYLPSKECFTRDTIDPSDSYQHLKQIAFPSFYKHTGSSSQASTAILAKILPKAGIGINNIKEYSVAIPTARYYSVNPFEILDALQNLPPEQSQKLQQVKDYKEMVCSQCKTKIFIPYQIYYTRELDITYKGEFFANRKHSQTITPNEPRVLYTPPTDTNDSTNTSSAALIEENSFGVTTTLSHASTGDIGVRQVFDTPMAIGYKGFVYDDHEEIKNRLAAHHKNSYEQPTVTASEKSPPSSVVEERSDESFKAADDAYFADRGDGTDTSPPSSVVEERSDESFKAADDAYFADSGDSTDTAGQEAADADHSRSVTDGADTTEQGAANADHSESVTDGADTAKQQTDKLFSGTGDAHAASQ</sequence>
<gene>
    <name evidence="2" type="ORF">HA520_14325</name>
</gene>
<protein>
    <submittedName>
        <fullName evidence="2">Uncharacterized protein</fullName>
    </submittedName>
</protein>
<feature type="region of interest" description="Disordered" evidence="1">
    <location>
        <begin position="346"/>
        <end position="481"/>
    </location>
</feature>
<dbReference type="EMBL" id="JAAPAP010000010">
    <property type="protein sequence ID" value="NHN78439.1"/>
    <property type="molecule type" value="Genomic_DNA"/>
</dbReference>
<feature type="region of interest" description="Disordered" evidence="1">
    <location>
        <begin position="266"/>
        <end position="285"/>
    </location>
</feature>
<dbReference type="AlphaFoldDB" id="A0AA44C7G9"/>
<evidence type="ECO:0000313" key="2">
    <source>
        <dbReference type="EMBL" id="NHN78439.1"/>
    </source>
</evidence>
<reference evidence="2" key="1">
    <citation type="submission" date="2020-03" db="EMBL/GenBank/DDBJ databases">
        <title>Genome assembly of Azotobacter chroococcum W5.</title>
        <authorList>
            <person name="Kannepalli A."/>
        </authorList>
    </citation>
    <scope>NUCLEOTIDE SEQUENCE</scope>
    <source>
        <strain evidence="2">W5</strain>
    </source>
</reference>
<dbReference type="Proteomes" id="UP000736384">
    <property type="component" value="Unassembled WGS sequence"/>
</dbReference>
<comment type="caution">
    <text evidence="2">The sequence shown here is derived from an EMBL/GenBank/DDBJ whole genome shotgun (WGS) entry which is preliminary data.</text>
</comment>
<organism evidence="2 3">
    <name type="scientific">Azotobacter chroococcum</name>
    <dbReference type="NCBI Taxonomy" id="353"/>
    <lineage>
        <taxon>Bacteria</taxon>
        <taxon>Pseudomonadati</taxon>
        <taxon>Pseudomonadota</taxon>
        <taxon>Gammaproteobacteria</taxon>
        <taxon>Pseudomonadales</taxon>
        <taxon>Pseudomonadaceae</taxon>
        <taxon>Azotobacter</taxon>
    </lineage>
</organism>
<evidence type="ECO:0000313" key="3">
    <source>
        <dbReference type="Proteomes" id="UP000736384"/>
    </source>
</evidence>
<dbReference type="RefSeq" id="WP_165893155.1">
    <property type="nucleotide sequence ID" value="NZ_JAAPAP010000010.1"/>
</dbReference>
<feature type="compositionally biased region" description="Basic and acidic residues" evidence="1">
    <location>
        <begin position="364"/>
        <end position="386"/>
    </location>
</feature>
<feature type="compositionally biased region" description="Low complexity" evidence="1">
    <location>
        <begin position="274"/>
        <end position="285"/>
    </location>
</feature>